<accession>A0AAV9SK23</accession>
<keyword evidence="2" id="KW-1133">Transmembrane helix</keyword>
<dbReference type="Proteomes" id="UP001311232">
    <property type="component" value="Unassembled WGS sequence"/>
</dbReference>
<evidence type="ECO:0000256" key="2">
    <source>
        <dbReference type="SAM" id="Phobius"/>
    </source>
</evidence>
<proteinExistence type="predicted"/>
<feature type="region of interest" description="Disordered" evidence="1">
    <location>
        <begin position="56"/>
        <end position="75"/>
    </location>
</feature>
<dbReference type="EMBL" id="JAHHUM010000297">
    <property type="protein sequence ID" value="KAK5621627.1"/>
    <property type="molecule type" value="Genomic_DNA"/>
</dbReference>
<name>A0AAV9SK23_9TELE</name>
<keyword evidence="2" id="KW-0472">Membrane</keyword>
<gene>
    <name evidence="3" type="ORF">CRENBAI_023892</name>
</gene>
<evidence type="ECO:0000313" key="4">
    <source>
        <dbReference type="Proteomes" id="UP001311232"/>
    </source>
</evidence>
<protein>
    <submittedName>
        <fullName evidence="3">Uncharacterized protein</fullName>
    </submittedName>
</protein>
<organism evidence="3 4">
    <name type="scientific">Crenichthys baileyi</name>
    <name type="common">White River springfish</name>
    <dbReference type="NCBI Taxonomy" id="28760"/>
    <lineage>
        <taxon>Eukaryota</taxon>
        <taxon>Metazoa</taxon>
        <taxon>Chordata</taxon>
        <taxon>Craniata</taxon>
        <taxon>Vertebrata</taxon>
        <taxon>Euteleostomi</taxon>
        <taxon>Actinopterygii</taxon>
        <taxon>Neopterygii</taxon>
        <taxon>Teleostei</taxon>
        <taxon>Neoteleostei</taxon>
        <taxon>Acanthomorphata</taxon>
        <taxon>Ovalentaria</taxon>
        <taxon>Atherinomorphae</taxon>
        <taxon>Cyprinodontiformes</taxon>
        <taxon>Goodeidae</taxon>
        <taxon>Crenichthys</taxon>
    </lineage>
</organism>
<keyword evidence="2" id="KW-0812">Transmembrane</keyword>
<evidence type="ECO:0000313" key="3">
    <source>
        <dbReference type="EMBL" id="KAK5621627.1"/>
    </source>
</evidence>
<dbReference type="AlphaFoldDB" id="A0AAV9SK23"/>
<feature type="compositionally biased region" description="Pro residues" evidence="1">
    <location>
        <begin position="58"/>
        <end position="72"/>
    </location>
</feature>
<feature type="transmembrane region" description="Helical" evidence="2">
    <location>
        <begin position="187"/>
        <end position="214"/>
    </location>
</feature>
<keyword evidence="4" id="KW-1185">Reference proteome</keyword>
<sequence>MEKIEGCKLPEGLAGGMGVFYSWDHLTHLTIETEQQRAVVEISPLFHLIPGGPDSVGRPPPLLAPGPIPLPDQPSSLLPTPGPDPFPYPVPEGFEDERPPIVPVLEGFEDELLPVPVLEGFKVELPPVVPVREGSATDLQGSATDLNGLAEGSSGFCIALPSSTAGFLVADLLNGVSEGPPRSMGPLHVWAVILTSLVGVLLVPPSSFWILGLARTSSRLSS</sequence>
<evidence type="ECO:0000256" key="1">
    <source>
        <dbReference type="SAM" id="MobiDB-lite"/>
    </source>
</evidence>
<comment type="caution">
    <text evidence="3">The sequence shown here is derived from an EMBL/GenBank/DDBJ whole genome shotgun (WGS) entry which is preliminary data.</text>
</comment>
<reference evidence="3 4" key="1">
    <citation type="submission" date="2021-06" db="EMBL/GenBank/DDBJ databases">
        <authorList>
            <person name="Palmer J.M."/>
        </authorList>
    </citation>
    <scope>NUCLEOTIDE SEQUENCE [LARGE SCALE GENOMIC DNA]</scope>
    <source>
        <strain evidence="3 4">MEX-2019</strain>
        <tissue evidence="3">Muscle</tissue>
    </source>
</reference>